<gene>
    <name evidence="1" type="ORF">UY77_C0034G0022</name>
</gene>
<name>A0A0G1ZV04_9BACT</name>
<dbReference type="Pfam" id="PF14022">
    <property type="entry name" value="DUF4238"/>
    <property type="match status" value="1"/>
</dbReference>
<evidence type="ECO:0008006" key="3">
    <source>
        <dbReference type="Google" id="ProtNLM"/>
    </source>
</evidence>
<organism evidence="1 2">
    <name type="scientific">Candidatus Uhrbacteria bacterium GW2011_GWA2_53_10</name>
    <dbReference type="NCBI Taxonomy" id="1618980"/>
    <lineage>
        <taxon>Bacteria</taxon>
        <taxon>Candidatus Uhriibacteriota</taxon>
    </lineage>
</organism>
<accession>A0A0G1ZV04</accession>
<reference evidence="1 2" key="1">
    <citation type="journal article" date="2015" name="Nature">
        <title>rRNA introns, odd ribosomes, and small enigmatic genomes across a large radiation of phyla.</title>
        <authorList>
            <person name="Brown C.T."/>
            <person name="Hug L.A."/>
            <person name="Thomas B.C."/>
            <person name="Sharon I."/>
            <person name="Castelle C.J."/>
            <person name="Singh A."/>
            <person name="Wilkins M.J."/>
            <person name="Williams K.H."/>
            <person name="Banfield J.F."/>
        </authorList>
    </citation>
    <scope>NUCLEOTIDE SEQUENCE [LARGE SCALE GENOMIC DNA]</scope>
</reference>
<dbReference type="EMBL" id="LCRI01000034">
    <property type="protein sequence ID" value="KKW32147.1"/>
    <property type="molecule type" value="Genomic_DNA"/>
</dbReference>
<dbReference type="AlphaFoldDB" id="A0A0G1ZV04"/>
<comment type="caution">
    <text evidence="1">The sequence shown here is derived from an EMBL/GenBank/DDBJ whole genome shotgun (WGS) entry which is preliminary data.</text>
</comment>
<protein>
    <recommendedName>
        <fullName evidence="3">DUF4238 domain-containing protein</fullName>
    </recommendedName>
</protein>
<evidence type="ECO:0000313" key="2">
    <source>
        <dbReference type="Proteomes" id="UP000034711"/>
    </source>
</evidence>
<evidence type="ECO:0000313" key="1">
    <source>
        <dbReference type="EMBL" id="KKW32147.1"/>
    </source>
</evidence>
<dbReference type="InterPro" id="IPR025332">
    <property type="entry name" value="DUF4238"/>
</dbReference>
<proteinExistence type="predicted"/>
<sequence>MPNPSSLVVDQHFVPQFYLRRFVNADGFLERLVLPTATVLKDPKSPKAECNDVFFYGAETGVADETSQHIEEFWKLFEDAIAPELDAIEERVVSDQQMSPHDIDVLAHLAAMLWLRTPHFRETLNHNMGNLEKQMFQHRAAYPGYTDHIWQVAKEKRPDMTREEADGIRQFILDGRYDMGFNNVMHHRMMVTAFEGFGNMFYGAKWRFYIANGDRMFVTSTAPCIEVFPEQIGFYGPSFYCRKHLFPLSPRVLVEAMNPSRPGKRVKRERVTEAQVFDFNLQQANWSYMAKTPQYSRCYAPRKRELQELVSWRDQNGAGALLRLVARKAVLGQS</sequence>
<dbReference type="Proteomes" id="UP000034711">
    <property type="component" value="Unassembled WGS sequence"/>
</dbReference>